<dbReference type="InterPro" id="IPR001878">
    <property type="entry name" value="Znf_CCHC"/>
</dbReference>
<dbReference type="AlphaFoldDB" id="A0A9P4T7G8"/>
<dbReference type="InterPro" id="IPR036875">
    <property type="entry name" value="Znf_CCHC_sf"/>
</dbReference>
<comment type="caution">
    <text evidence="10">The sequence shown here is derived from an EMBL/GenBank/DDBJ whole genome shotgun (WGS) entry which is preliminary data.</text>
</comment>
<keyword evidence="4" id="KW-0862">Zinc</keyword>
<feature type="region of interest" description="Disordered" evidence="7">
    <location>
        <begin position="538"/>
        <end position="579"/>
    </location>
</feature>
<dbReference type="GO" id="GO:0061630">
    <property type="term" value="F:ubiquitin protein ligase activity"/>
    <property type="evidence" value="ECO:0007669"/>
    <property type="project" value="InterPro"/>
</dbReference>
<evidence type="ECO:0000256" key="5">
    <source>
        <dbReference type="ARBA" id="ARBA00023242"/>
    </source>
</evidence>
<name>A0A9P4T7G8_CURKU</name>
<evidence type="ECO:0000256" key="4">
    <source>
        <dbReference type="ARBA" id="ARBA00022833"/>
    </source>
</evidence>
<evidence type="ECO:0000259" key="8">
    <source>
        <dbReference type="PROSITE" id="PS50158"/>
    </source>
</evidence>
<evidence type="ECO:0000256" key="2">
    <source>
        <dbReference type="ARBA" id="ARBA00022723"/>
    </source>
</evidence>
<keyword evidence="3 6" id="KW-0863">Zinc-finger</keyword>
<comment type="subcellular location">
    <subcellularLocation>
        <location evidence="1">Nucleus</location>
    </subcellularLocation>
</comment>
<feature type="compositionally biased region" description="Low complexity" evidence="7">
    <location>
        <begin position="395"/>
        <end position="405"/>
    </location>
</feature>
<feature type="compositionally biased region" description="Polar residues" evidence="7">
    <location>
        <begin position="540"/>
        <end position="552"/>
    </location>
</feature>
<dbReference type="PROSITE" id="PS51282">
    <property type="entry name" value="DWNN"/>
    <property type="match status" value="1"/>
</dbReference>
<protein>
    <submittedName>
        <fullName evidence="10">Uncharacterized protein</fullName>
    </submittedName>
</protein>
<keyword evidence="11" id="KW-1185">Reference proteome</keyword>
<dbReference type="Proteomes" id="UP000801428">
    <property type="component" value="Unassembled WGS sequence"/>
</dbReference>
<feature type="domain" description="CCHC-type" evidence="8">
    <location>
        <begin position="165"/>
        <end position="180"/>
    </location>
</feature>
<sequence length="579" mass="62578">MSSSVFYKFKNSKEPERYAFDGNEISVFELKRAIIEASGMAKSTDLNLHIYHEDEPTKEYDDDTTTIPRTSTVIAVRRPAARGFSKIARYVSGKPPVRAIKKDAAPVVAPRPSGATETDAEAAFLAESAQVWDAQKESLSHAKPVYNKKKPVNVPNYDPPSGYVCRRCGVKGHWIQQCPENDNPDFKPVHCPKRTTGIPKSFLKVVDKSEVDEDAKGVMLNADGEYVQVMTDTKTWEKFQEKTQATKAQAANADAASKEVRERGLECPLDNRMFVQPVKTACCEKTYCNDCIESSLADNDLICPNCGEETLIEFTKDEEMESRIKDFEAEKAKEKADAKSAAEAAQKAEVEAAAAAAAAKAAEAEPEAAKAADASTKSTETNAADSSSTPPPTDATPTTTTTSDAQQPAKPSSESGDPPSDTDSTKKRKSPPTDIQPPTAPKAMRQQQQQQPQNTMEQDFIAQMEALKNMPMGNVGMNGMNGMGAMNGMNGMGGMNGMMGPGGFGMGMMGMNNGMNGGGMNGMNGMNAGGGMNANAHAPFNNSNAMQSNLPNNDAYDRQPVNPNRQRGRKPRAPDYRYL</sequence>
<proteinExistence type="predicted"/>
<dbReference type="GO" id="GO:0006511">
    <property type="term" value="P:ubiquitin-dependent protein catabolic process"/>
    <property type="evidence" value="ECO:0007669"/>
    <property type="project" value="TreeGrafter"/>
</dbReference>
<dbReference type="GO" id="GO:0008270">
    <property type="term" value="F:zinc ion binding"/>
    <property type="evidence" value="ECO:0007669"/>
    <property type="project" value="UniProtKB-KW"/>
</dbReference>
<evidence type="ECO:0000256" key="7">
    <source>
        <dbReference type="SAM" id="MobiDB-lite"/>
    </source>
</evidence>
<dbReference type="GO" id="GO:0005634">
    <property type="term" value="C:nucleus"/>
    <property type="evidence" value="ECO:0007669"/>
    <property type="project" value="UniProtKB-SubCell"/>
</dbReference>
<organism evidence="10 11">
    <name type="scientific">Curvularia kusanoi</name>
    <name type="common">Cochliobolus kusanoi</name>
    <dbReference type="NCBI Taxonomy" id="90978"/>
    <lineage>
        <taxon>Eukaryota</taxon>
        <taxon>Fungi</taxon>
        <taxon>Dikarya</taxon>
        <taxon>Ascomycota</taxon>
        <taxon>Pezizomycotina</taxon>
        <taxon>Dothideomycetes</taxon>
        <taxon>Pleosporomycetidae</taxon>
        <taxon>Pleosporales</taxon>
        <taxon>Pleosporineae</taxon>
        <taxon>Pleosporaceae</taxon>
        <taxon>Curvularia</taxon>
    </lineage>
</organism>
<dbReference type="GO" id="GO:0003676">
    <property type="term" value="F:nucleic acid binding"/>
    <property type="evidence" value="ECO:0007669"/>
    <property type="project" value="InterPro"/>
</dbReference>
<dbReference type="InterPro" id="IPR033489">
    <property type="entry name" value="RBBP6"/>
</dbReference>
<evidence type="ECO:0000313" key="11">
    <source>
        <dbReference type="Proteomes" id="UP000801428"/>
    </source>
</evidence>
<gene>
    <name evidence="10" type="ORF">E8E13_005503</name>
</gene>
<dbReference type="Gene3D" id="3.10.20.90">
    <property type="entry name" value="Phosphatidylinositol 3-kinase Catalytic Subunit, Chain A, domain 1"/>
    <property type="match status" value="1"/>
</dbReference>
<evidence type="ECO:0000256" key="6">
    <source>
        <dbReference type="PROSITE-ProRule" id="PRU00047"/>
    </source>
</evidence>
<keyword evidence="2" id="KW-0479">Metal-binding</keyword>
<dbReference type="Pfam" id="PF13696">
    <property type="entry name" value="zf-CCHC_2"/>
    <property type="match status" value="1"/>
</dbReference>
<dbReference type="PROSITE" id="PS50158">
    <property type="entry name" value="ZF_CCHC"/>
    <property type="match status" value="1"/>
</dbReference>
<dbReference type="OrthoDB" id="106784at2759"/>
<evidence type="ECO:0000256" key="1">
    <source>
        <dbReference type="ARBA" id="ARBA00004123"/>
    </source>
</evidence>
<dbReference type="GO" id="GO:0016567">
    <property type="term" value="P:protein ubiquitination"/>
    <property type="evidence" value="ECO:0007669"/>
    <property type="project" value="InterPro"/>
</dbReference>
<evidence type="ECO:0000256" key="3">
    <source>
        <dbReference type="ARBA" id="ARBA00022771"/>
    </source>
</evidence>
<accession>A0A9P4T7G8</accession>
<dbReference type="PANTHER" id="PTHR15439:SF0">
    <property type="entry name" value="CELL DIVISION CYCLE AND APOPTOSIS REGULATOR PROTEIN 1-RELATED"/>
    <property type="match status" value="1"/>
</dbReference>
<dbReference type="SMART" id="SM01180">
    <property type="entry name" value="DWNN"/>
    <property type="match status" value="1"/>
</dbReference>
<keyword evidence="5" id="KW-0539">Nucleus</keyword>
<dbReference type="InterPro" id="IPR025829">
    <property type="entry name" value="Zn_knuckle_CX2CX3GHX4C"/>
</dbReference>
<dbReference type="InterPro" id="IPR014891">
    <property type="entry name" value="DWNN_domain"/>
</dbReference>
<dbReference type="EMBL" id="SWKU01000027">
    <property type="protein sequence ID" value="KAF2996496.1"/>
    <property type="molecule type" value="Genomic_DNA"/>
</dbReference>
<dbReference type="CDD" id="cd16620">
    <property type="entry name" value="vRING-HC-C4C4_RBBP6"/>
    <property type="match status" value="1"/>
</dbReference>
<dbReference type="PANTHER" id="PTHR15439">
    <property type="entry name" value="RETINOBLASTOMA-BINDING PROTEIN 6"/>
    <property type="match status" value="1"/>
</dbReference>
<dbReference type="Pfam" id="PF08783">
    <property type="entry name" value="DWNN"/>
    <property type="match status" value="1"/>
</dbReference>
<dbReference type="SUPFAM" id="SSF57756">
    <property type="entry name" value="Retrovirus zinc finger-like domains"/>
    <property type="match status" value="1"/>
</dbReference>
<dbReference type="Gene3D" id="3.30.40.10">
    <property type="entry name" value="Zinc/RING finger domain, C3HC4 (zinc finger)"/>
    <property type="match status" value="1"/>
</dbReference>
<dbReference type="GO" id="GO:0006397">
    <property type="term" value="P:mRNA processing"/>
    <property type="evidence" value="ECO:0007669"/>
    <property type="project" value="InterPro"/>
</dbReference>
<dbReference type="Gene3D" id="4.10.60.10">
    <property type="entry name" value="Zinc finger, CCHC-type"/>
    <property type="match status" value="1"/>
</dbReference>
<evidence type="ECO:0000313" key="10">
    <source>
        <dbReference type="EMBL" id="KAF2996496.1"/>
    </source>
</evidence>
<dbReference type="InterPro" id="IPR013083">
    <property type="entry name" value="Znf_RING/FYVE/PHD"/>
</dbReference>
<dbReference type="SUPFAM" id="SSF57850">
    <property type="entry name" value="RING/U-box"/>
    <property type="match status" value="1"/>
</dbReference>
<evidence type="ECO:0000259" key="9">
    <source>
        <dbReference type="PROSITE" id="PS51282"/>
    </source>
</evidence>
<dbReference type="SMART" id="SM00343">
    <property type="entry name" value="ZnF_C2HC"/>
    <property type="match status" value="1"/>
</dbReference>
<feature type="domain" description="DWNN" evidence="9">
    <location>
        <begin position="5"/>
        <end position="79"/>
    </location>
</feature>
<feature type="region of interest" description="Disordered" evidence="7">
    <location>
        <begin position="364"/>
        <end position="456"/>
    </location>
</feature>
<reference evidence="10" key="1">
    <citation type="submission" date="2019-04" db="EMBL/GenBank/DDBJ databases">
        <title>Sequencing of skin fungus with MAO and IRED activity.</title>
        <authorList>
            <person name="Marsaioli A.J."/>
            <person name="Bonatto J.M.C."/>
            <person name="Reis Junior O."/>
        </authorList>
    </citation>
    <scope>NUCLEOTIDE SEQUENCE</scope>
    <source>
        <strain evidence="10">30M1</strain>
    </source>
</reference>